<dbReference type="EMBL" id="JAUJYO010000018">
    <property type="protein sequence ID" value="KAK1289598.1"/>
    <property type="molecule type" value="Genomic_DNA"/>
</dbReference>
<reference evidence="2" key="2">
    <citation type="submission" date="2023-06" db="EMBL/GenBank/DDBJ databases">
        <authorList>
            <person name="Ma L."/>
            <person name="Liu K.-W."/>
            <person name="Li Z."/>
            <person name="Hsiao Y.-Y."/>
            <person name="Qi Y."/>
            <person name="Fu T."/>
            <person name="Tang G."/>
            <person name="Zhang D."/>
            <person name="Sun W.-H."/>
            <person name="Liu D.-K."/>
            <person name="Li Y."/>
            <person name="Chen G.-Z."/>
            <person name="Liu X.-D."/>
            <person name="Liao X.-Y."/>
            <person name="Jiang Y.-T."/>
            <person name="Yu X."/>
            <person name="Hao Y."/>
            <person name="Huang J."/>
            <person name="Zhao X.-W."/>
            <person name="Ke S."/>
            <person name="Chen Y.-Y."/>
            <person name="Wu W.-L."/>
            <person name="Hsu J.-L."/>
            <person name="Lin Y.-F."/>
            <person name="Huang M.-D."/>
            <person name="Li C.-Y."/>
            <person name="Huang L."/>
            <person name="Wang Z.-W."/>
            <person name="Zhao X."/>
            <person name="Zhong W.-Y."/>
            <person name="Peng D.-H."/>
            <person name="Ahmad S."/>
            <person name="Lan S."/>
            <person name="Zhang J.-S."/>
            <person name="Tsai W.-C."/>
            <person name="Van De Peer Y."/>
            <person name="Liu Z.-J."/>
        </authorList>
    </citation>
    <scope>NUCLEOTIDE SEQUENCE</scope>
    <source>
        <strain evidence="2">CP</strain>
        <tissue evidence="2">Leaves</tissue>
    </source>
</reference>
<keyword evidence="1" id="KW-0732">Signal</keyword>
<feature type="signal peptide" evidence="1">
    <location>
        <begin position="1"/>
        <end position="22"/>
    </location>
</feature>
<name>A0AAV9CNA0_ACOCL</name>
<accession>A0AAV9CNA0</accession>
<dbReference type="PANTHER" id="PTHR33649">
    <property type="entry name" value="PAR1 PROTEIN"/>
    <property type="match status" value="1"/>
</dbReference>
<dbReference type="Pfam" id="PF06521">
    <property type="entry name" value="PAR1"/>
    <property type="match status" value="1"/>
</dbReference>
<evidence type="ECO:0008006" key="4">
    <source>
        <dbReference type="Google" id="ProtNLM"/>
    </source>
</evidence>
<dbReference type="Proteomes" id="UP001180020">
    <property type="component" value="Unassembled WGS sequence"/>
</dbReference>
<protein>
    <recommendedName>
        <fullName evidence="4">PAR1 protein</fullName>
    </recommendedName>
</protein>
<evidence type="ECO:0000313" key="3">
    <source>
        <dbReference type="Proteomes" id="UP001180020"/>
    </source>
</evidence>
<dbReference type="PROSITE" id="PS51257">
    <property type="entry name" value="PROKAR_LIPOPROTEIN"/>
    <property type="match status" value="1"/>
</dbReference>
<reference evidence="2" key="1">
    <citation type="journal article" date="2023" name="Nat. Commun.">
        <title>Diploid and tetraploid genomes of Acorus and the evolution of monocots.</title>
        <authorList>
            <person name="Ma L."/>
            <person name="Liu K.W."/>
            <person name="Li Z."/>
            <person name="Hsiao Y.Y."/>
            <person name="Qi Y."/>
            <person name="Fu T."/>
            <person name="Tang G.D."/>
            <person name="Zhang D."/>
            <person name="Sun W.H."/>
            <person name="Liu D.K."/>
            <person name="Li Y."/>
            <person name="Chen G.Z."/>
            <person name="Liu X.D."/>
            <person name="Liao X.Y."/>
            <person name="Jiang Y.T."/>
            <person name="Yu X."/>
            <person name="Hao Y."/>
            <person name="Huang J."/>
            <person name="Zhao X.W."/>
            <person name="Ke S."/>
            <person name="Chen Y.Y."/>
            <person name="Wu W.L."/>
            <person name="Hsu J.L."/>
            <person name="Lin Y.F."/>
            <person name="Huang M.D."/>
            <person name="Li C.Y."/>
            <person name="Huang L."/>
            <person name="Wang Z.W."/>
            <person name="Zhao X."/>
            <person name="Zhong W.Y."/>
            <person name="Peng D.H."/>
            <person name="Ahmad S."/>
            <person name="Lan S."/>
            <person name="Zhang J.S."/>
            <person name="Tsai W.C."/>
            <person name="Van de Peer Y."/>
            <person name="Liu Z.J."/>
        </authorList>
    </citation>
    <scope>NUCLEOTIDE SEQUENCE</scope>
    <source>
        <strain evidence="2">CP</strain>
    </source>
</reference>
<organism evidence="2 3">
    <name type="scientific">Acorus calamus</name>
    <name type="common">Sweet flag</name>
    <dbReference type="NCBI Taxonomy" id="4465"/>
    <lineage>
        <taxon>Eukaryota</taxon>
        <taxon>Viridiplantae</taxon>
        <taxon>Streptophyta</taxon>
        <taxon>Embryophyta</taxon>
        <taxon>Tracheophyta</taxon>
        <taxon>Spermatophyta</taxon>
        <taxon>Magnoliopsida</taxon>
        <taxon>Liliopsida</taxon>
        <taxon>Acoraceae</taxon>
        <taxon>Acorus</taxon>
    </lineage>
</organism>
<gene>
    <name evidence="2" type="ORF">QJS10_CPB18g01559</name>
</gene>
<dbReference type="AlphaFoldDB" id="A0AAV9CNA0"/>
<comment type="caution">
    <text evidence="2">The sequence shown here is derived from an EMBL/GenBank/DDBJ whole genome shotgun (WGS) entry which is preliminary data.</text>
</comment>
<dbReference type="InterPro" id="IPR009489">
    <property type="entry name" value="PAR1"/>
</dbReference>
<evidence type="ECO:0000256" key="1">
    <source>
        <dbReference type="SAM" id="SignalP"/>
    </source>
</evidence>
<proteinExistence type="predicted"/>
<feature type="chain" id="PRO_5043328489" description="PAR1 protein" evidence="1">
    <location>
        <begin position="23"/>
        <end position="197"/>
    </location>
</feature>
<keyword evidence="3" id="KW-1185">Reference proteome</keyword>
<dbReference type="PANTHER" id="PTHR33649:SF2">
    <property type="entry name" value="PAR1 PROTEIN"/>
    <property type="match status" value="1"/>
</dbReference>
<sequence>MASKSLTCMALVFAFCVQGVLGGGFACEQLDKSACAFAVSSDGVRCVLERTVVRGEAESYVCRASGIEATSDRLMVTNWIETDECVAACGVDRGSLGISSDALLDHGFTRKLCSPQCYRGCPNIVDLYFNLAAGEGVFLPKLCEVQGMSHRRAMSEIRSSGLVTEGPVAGRSNALASGPVASLSGGILATAPVGAPF</sequence>
<evidence type="ECO:0000313" key="2">
    <source>
        <dbReference type="EMBL" id="KAK1289598.1"/>
    </source>
</evidence>